<reference evidence="1 2" key="1">
    <citation type="journal article" date="2013" name="Genome Announc.">
        <title>Draft Genome Sequence of Helicobacter fennelliae Strain MRY12-0050, Isolated from a Bacteremia Patient.</title>
        <authorList>
            <person name="Rimbara E."/>
            <person name="Matsui M."/>
            <person name="Mori S."/>
            <person name="Suzuki S."/>
            <person name="Suzuki M."/>
            <person name="Kim H."/>
            <person name="Sekizuka T."/>
            <person name="Kuroda M."/>
            <person name="Shibayama K."/>
        </authorList>
    </citation>
    <scope>NUCLEOTIDE SEQUENCE [LARGE SCALE GENOMIC DNA]</scope>
    <source>
        <strain evidence="1 2">MRY12-0050</strain>
    </source>
</reference>
<dbReference type="AlphaFoldDB" id="T1DWL7"/>
<comment type="caution">
    <text evidence="1">The sequence shown here is derived from an EMBL/GenBank/DDBJ whole genome shotgun (WGS) entry which is preliminary data.</text>
</comment>
<accession>T1DWL7</accession>
<keyword evidence="2" id="KW-1185">Reference proteome</keyword>
<gene>
    <name evidence="1" type="ORF">HFN_0757</name>
</gene>
<organism evidence="1 2">
    <name type="scientific">Helicobacter fennelliae MRY12-0050</name>
    <dbReference type="NCBI Taxonomy" id="1325130"/>
    <lineage>
        <taxon>Bacteria</taxon>
        <taxon>Pseudomonadati</taxon>
        <taxon>Campylobacterota</taxon>
        <taxon>Epsilonproteobacteria</taxon>
        <taxon>Campylobacterales</taxon>
        <taxon>Helicobacteraceae</taxon>
        <taxon>Helicobacter</taxon>
    </lineage>
</organism>
<protein>
    <submittedName>
        <fullName evidence="1">Uncharacterized protein</fullName>
    </submittedName>
</protein>
<dbReference type="STRING" id="1325130.HFN_0757"/>
<evidence type="ECO:0000313" key="2">
    <source>
        <dbReference type="Proteomes" id="UP000018143"/>
    </source>
</evidence>
<name>T1DWL7_9HELI</name>
<sequence length="47" mass="5601">MDCHAKFENFARNDALSRHILSVRVAIQKKFCHCKINPNIFTYKNNY</sequence>
<dbReference type="Proteomes" id="UP000018143">
    <property type="component" value="Unassembled WGS sequence"/>
</dbReference>
<proteinExistence type="predicted"/>
<dbReference type="EMBL" id="BASD01000025">
    <property type="protein sequence ID" value="GAD19517.1"/>
    <property type="molecule type" value="Genomic_DNA"/>
</dbReference>
<evidence type="ECO:0000313" key="1">
    <source>
        <dbReference type="EMBL" id="GAD19517.1"/>
    </source>
</evidence>